<organism evidence="2 3">
    <name type="scientific">Fusarium oxysporum</name>
    <name type="common">Fusarium vascular wilt</name>
    <dbReference type="NCBI Taxonomy" id="5507"/>
    <lineage>
        <taxon>Eukaryota</taxon>
        <taxon>Fungi</taxon>
        <taxon>Dikarya</taxon>
        <taxon>Ascomycota</taxon>
        <taxon>Pezizomycotina</taxon>
        <taxon>Sordariomycetes</taxon>
        <taxon>Hypocreomycetidae</taxon>
        <taxon>Hypocreales</taxon>
        <taxon>Nectriaceae</taxon>
        <taxon>Fusarium</taxon>
        <taxon>Fusarium oxysporum species complex</taxon>
    </lineage>
</organism>
<dbReference type="EMBL" id="MRCY01000241">
    <property type="protein sequence ID" value="RKK91130.1"/>
    <property type="molecule type" value="Genomic_DNA"/>
</dbReference>
<dbReference type="Proteomes" id="UP000285860">
    <property type="component" value="Unassembled WGS sequence"/>
</dbReference>
<reference evidence="2 3" key="1">
    <citation type="journal article" date="2018" name="Sci. Rep.">
        <title>Characterisation of pathogen-specific regions and novel effector candidates in Fusarium oxysporum f. sp. cepae.</title>
        <authorList>
            <person name="Armitage A.D."/>
            <person name="Taylor A."/>
            <person name="Sobczyk M.K."/>
            <person name="Baxter L."/>
            <person name="Greenfield B.P."/>
            <person name="Bates H.J."/>
            <person name="Wilson F."/>
            <person name="Jackson A.C."/>
            <person name="Ott S."/>
            <person name="Harrison R.J."/>
            <person name="Clarkson J.P."/>
        </authorList>
    </citation>
    <scope>NUCLEOTIDE SEQUENCE [LARGE SCALE GENOMIC DNA]</scope>
    <source>
        <strain evidence="2 3">Fo_A28</strain>
    </source>
</reference>
<sequence length="196" mass="22587">MSQLQLILEHVCFIFGQREMQKELDKWGWSCAEAAPLHTWIHLIKQSNKLEHGSNTESLPGLFSSVSRIQDIVTHPLGVELDEVDGLLLSAEEFVRLLDIVPTYRSAIKPLREHIEGVLRTVNRNVASTQREAGKKFAQIEEQRKRLKRQEEEVERDLQESLDSIRSSIEREVFVAMRQAKEVLPDIGLAEQYCKQ</sequence>
<name>A0A420PF22_FUSOX</name>
<feature type="coiled-coil region" evidence="1">
    <location>
        <begin position="130"/>
        <end position="164"/>
    </location>
</feature>
<dbReference type="VEuPathDB" id="FungiDB:FOC4_g10000800"/>
<comment type="caution">
    <text evidence="2">The sequence shown here is derived from an EMBL/GenBank/DDBJ whole genome shotgun (WGS) entry which is preliminary data.</text>
</comment>
<dbReference type="VEuPathDB" id="FungiDB:FOIG_16677"/>
<evidence type="ECO:0000313" key="3">
    <source>
        <dbReference type="Proteomes" id="UP000285860"/>
    </source>
</evidence>
<proteinExistence type="predicted"/>
<dbReference type="VEuPathDB" id="FungiDB:FOMG_17177"/>
<dbReference type="AlphaFoldDB" id="A0A420PF22"/>
<evidence type="ECO:0000256" key="1">
    <source>
        <dbReference type="SAM" id="Coils"/>
    </source>
</evidence>
<keyword evidence="1" id="KW-0175">Coiled coil</keyword>
<dbReference type="VEuPathDB" id="FungiDB:HZS61_006388"/>
<evidence type="ECO:0000313" key="2">
    <source>
        <dbReference type="EMBL" id="RKK91130.1"/>
    </source>
</evidence>
<accession>A0A420PF22</accession>
<gene>
    <name evidence="2" type="ORF">BFJ68_g16271</name>
</gene>
<protein>
    <submittedName>
        <fullName evidence="2">Uncharacterized protein</fullName>
    </submittedName>
</protein>